<feature type="region of interest" description="Disordered" evidence="6">
    <location>
        <begin position="1"/>
        <end position="20"/>
    </location>
</feature>
<dbReference type="InterPro" id="IPR028427">
    <property type="entry name" value="Met_Sox_Rdtase_MsrB"/>
</dbReference>
<feature type="region of interest" description="Disordered" evidence="6">
    <location>
        <begin position="116"/>
        <end position="145"/>
    </location>
</feature>
<dbReference type="InterPro" id="IPR011057">
    <property type="entry name" value="Mss4-like_sf"/>
</dbReference>
<name>A0ABN9PHC5_9DINO</name>
<dbReference type="PANTHER" id="PTHR46081:SF8">
    <property type="entry name" value="PEPTIDE METHIONINE SULFOXIDE REDUCTASE 2"/>
    <property type="match status" value="1"/>
</dbReference>
<evidence type="ECO:0000256" key="3">
    <source>
        <dbReference type="ARBA" id="ARBA00022723"/>
    </source>
</evidence>
<comment type="similarity">
    <text evidence="2">Belongs to the MsrB Met sulfoxide reductase family.</text>
</comment>
<dbReference type="InterPro" id="IPR002579">
    <property type="entry name" value="Met_Sox_Rdtase_MsrB_dom"/>
</dbReference>
<organism evidence="8 9">
    <name type="scientific">Prorocentrum cordatum</name>
    <dbReference type="NCBI Taxonomy" id="2364126"/>
    <lineage>
        <taxon>Eukaryota</taxon>
        <taxon>Sar</taxon>
        <taxon>Alveolata</taxon>
        <taxon>Dinophyceae</taxon>
        <taxon>Prorocentrales</taxon>
        <taxon>Prorocentraceae</taxon>
        <taxon>Prorocentrum</taxon>
    </lineage>
</organism>
<proteinExistence type="inferred from homology"/>
<evidence type="ECO:0000259" key="7">
    <source>
        <dbReference type="PROSITE" id="PS51790"/>
    </source>
</evidence>
<keyword evidence="4" id="KW-0862">Zinc</keyword>
<dbReference type="PANTHER" id="PTHR46081">
    <property type="entry name" value="PEPTIDE METHIONINE SULFOXIDE REDUCTASE 2"/>
    <property type="match status" value="1"/>
</dbReference>
<feature type="domain" description="MsrB" evidence="7">
    <location>
        <begin position="1"/>
        <end position="116"/>
    </location>
</feature>
<comment type="cofactor">
    <cofactor evidence="1">
        <name>Zn(2+)</name>
        <dbReference type="ChEBI" id="CHEBI:29105"/>
    </cofactor>
</comment>
<dbReference type="EMBL" id="CAUYUJ010000259">
    <property type="protein sequence ID" value="CAK0789572.1"/>
    <property type="molecule type" value="Genomic_DNA"/>
</dbReference>
<gene>
    <name evidence="8" type="ORF">PCOR1329_LOCUS1104</name>
</gene>
<comment type="caution">
    <text evidence="8">The sequence shown here is derived from an EMBL/GenBank/DDBJ whole genome shotgun (WGS) entry which is preliminary data.</text>
</comment>
<dbReference type="Proteomes" id="UP001189429">
    <property type="component" value="Unassembled WGS sequence"/>
</dbReference>
<evidence type="ECO:0000313" key="9">
    <source>
        <dbReference type="Proteomes" id="UP001189429"/>
    </source>
</evidence>
<dbReference type="PROSITE" id="PS51790">
    <property type="entry name" value="MSRB"/>
    <property type="match status" value="1"/>
</dbReference>
<evidence type="ECO:0000256" key="4">
    <source>
        <dbReference type="ARBA" id="ARBA00022833"/>
    </source>
</evidence>
<evidence type="ECO:0000313" key="8">
    <source>
        <dbReference type="EMBL" id="CAK0789572.1"/>
    </source>
</evidence>
<keyword evidence="9" id="KW-1185">Reference proteome</keyword>
<dbReference type="Pfam" id="PF01641">
    <property type="entry name" value="SelR"/>
    <property type="match status" value="1"/>
</dbReference>
<dbReference type="Gene3D" id="2.170.150.20">
    <property type="entry name" value="Peptide methionine sulfoxide reductase"/>
    <property type="match status" value="1"/>
</dbReference>
<protein>
    <recommendedName>
        <fullName evidence="7">MsrB domain-containing protein</fullName>
    </recommendedName>
</protein>
<evidence type="ECO:0000256" key="2">
    <source>
        <dbReference type="ARBA" id="ARBA00007174"/>
    </source>
</evidence>
<sequence>MCESSSFPALGPIPRQGTEEIHSGEYNDHFEKGTYHCSGCGQALYRSEHKFRSGHGWPAFSDSLPEALDRHGTGKVEVTCRGCGGHLGHVFRSSRYPKPRNERHCVNSVSLHFRPDAAGPGAAAPGAAGRAPPASEAAPPGRAAR</sequence>
<accession>A0ABN9PHC5</accession>
<feature type="non-terminal residue" evidence="8">
    <location>
        <position position="145"/>
    </location>
</feature>
<reference evidence="8" key="1">
    <citation type="submission" date="2023-10" db="EMBL/GenBank/DDBJ databases">
        <authorList>
            <person name="Chen Y."/>
            <person name="Shah S."/>
            <person name="Dougan E. K."/>
            <person name="Thang M."/>
            <person name="Chan C."/>
        </authorList>
    </citation>
    <scope>NUCLEOTIDE SEQUENCE [LARGE SCALE GENOMIC DNA]</scope>
</reference>
<keyword evidence="5" id="KW-0560">Oxidoreductase</keyword>
<keyword evidence="3" id="KW-0479">Metal-binding</keyword>
<evidence type="ECO:0000256" key="5">
    <source>
        <dbReference type="ARBA" id="ARBA00023002"/>
    </source>
</evidence>
<evidence type="ECO:0000256" key="6">
    <source>
        <dbReference type="SAM" id="MobiDB-lite"/>
    </source>
</evidence>
<dbReference type="SUPFAM" id="SSF51316">
    <property type="entry name" value="Mss4-like"/>
    <property type="match status" value="1"/>
</dbReference>
<evidence type="ECO:0000256" key="1">
    <source>
        <dbReference type="ARBA" id="ARBA00001947"/>
    </source>
</evidence>